<dbReference type="Gene3D" id="3.30.565.10">
    <property type="entry name" value="Histidine kinase-like ATPase, C-terminal domain"/>
    <property type="match status" value="1"/>
</dbReference>
<keyword evidence="12 19" id="KW-0418">Kinase</keyword>
<evidence type="ECO:0000256" key="3">
    <source>
        <dbReference type="ARBA" id="ARBA00021740"/>
    </source>
</evidence>
<dbReference type="InterPro" id="IPR029016">
    <property type="entry name" value="GAF-like_dom_sf"/>
</dbReference>
<evidence type="ECO:0000256" key="16">
    <source>
        <dbReference type="ARBA" id="ARBA00023170"/>
    </source>
</evidence>
<dbReference type="InterPro" id="IPR000700">
    <property type="entry name" value="PAS-assoc_C"/>
</dbReference>
<proteinExistence type="predicted"/>
<dbReference type="Pfam" id="PF07536">
    <property type="entry name" value="HWE_HK"/>
    <property type="match status" value="1"/>
</dbReference>
<dbReference type="InterPro" id="IPR013656">
    <property type="entry name" value="PAS_4"/>
</dbReference>
<evidence type="ECO:0000256" key="13">
    <source>
        <dbReference type="ARBA" id="ARBA00022840"/>
    </source>
</evidence>
<evidence type="ECO:0000256" key="4">
    <source>
        <dbReference type="ARBA" id="ARBA00022543"/>
    </source>
</evidence>
<dbReference type="InterPro" id="IPR003018">
    <property type="entry name" value="GAF"/>
</dbReference>
<dbReference type="RefSeq" id="WP_378800817.1">
    <property type="nucleotide sequence ID" value="NZ_JBHUER010000011.1"/>
</dbReference>
<keyword evidence="11" id="KW-0547">Nucleotide-binding</keyword>
<dbReference type="SMART" id="SM00086">
    <property type="entry name" value="PAC"/>
    <property type="match status" value="1"/>
</dbReference>
<dbReference type="PANTHER" id="PTHR41523">
    <property type="entry name" value="TWO-COMPONENT SYSTEM SENSOR PROTEIN"/>
    <property type="match status" value="1"/>
</dbReference>
<dbReference type="Gene3D" id="3.30.450.40">
    <property type="match status" value="1"/>
</dbReference>
<dbReference type="PROSITE" id="PS50112">
    <property type="entry name" value="PAS"/>
    <property type="match status" value="1"/>
</dbReference>
<dbReference type="EC" id="2.7.13.3" evidence="2"/>
<keyword evidence="4" id="KW-0600">Photoreceptor protein</keyword>
<dbReference type="InterPro" id="IPR000014">
    <property type="entry name" value="PAS"/>
</dbReference>
<feature type="domain" description="PAS" evidence="17">
    <location>
        <begin position="323"/>
        <end position="393"/>
    </location>
</feature>
<dbReference type="InterPro" id="IPR035965">
    <property type="entry name" value="PAS-like_dom_sf"/>
</dbReference>
<dbReference type="SUPFAM" id="SSF55785">
    <property type="entry name" value="PYP-like sensor domain (PAS domain)"/>
    <property type="match status" value="2"/>
</dbReference>
<dbReference type="Proteomes" id="UP001597308">
    <property type="component" value="Unassembled WGS sequence"/>
</dbReference>
<keyword evidence="20" id="KW-1185">Reference proteome</keyword>
<dbReference type="SMART" id="SM00091">
    <property type="entry name" value="PAS"/>
    <property type="match status" value="1"/>
</dbReference>
<accession>A0ABW4KCG4</accession>
<evidence type="ECO:0000256" key="6">
    <source>
        <dbReference type="ARBA" id="ARBA00022606"/>
    </source>
</evidence>
<evidence type="ECO:0000256" key="10">
    <source>
        <dbReference type="ARBA" id="ARBA00022737"/>
    </source>
</evidence>
<gene>
    <name evidence="19" type="ORF">ACFSCV_17225</name>
</gene>
<evidence type="ECO:0000256" key="9">
    <source>
        <dbReference type="ARBA" id="ARBA00022679"/>
    </source>
</evidence>
<evidence type="ECO:0000256" key="14">
    <source>
        <dbReference type="ARBA" id="ARBA00022991"/>
    </source>
</evidence>
<dbReference type="Gene3D" id="3.30.450.20">
    <property type="entry name" value="PAS domain"/>
    <property type="match status" value="2"/>
</dbReference>
<evidence type="ECO:0000256" key="12">
    <source>
        <dbReference type="ARBA" id="ARBA00022777"/>
    </source>
</evidence>
<dbReference type="Pfam" id="PF08448">
    <property type="entry name" value="PAS_4"/>
    <property type="match status" value="1"/>
</dbReference>
<dbReference type="CDD" id="cd00130">
    <property type="entry name" value="PAS"/>
    <property type="match status" value="1"/>
</dbReference>
<dbReference type="PROSITE" id="PS50113">
    <property type="entry name" value="PAC"/>
    <property type="match status" value="1"/>
</dbReference>
<comment type="catalytic activity">
    <reaction evidence="1">
        <text>ATP + protein L-histidine = ADP + protein N-phospho-L-histidine.</text>
        <dbReference type="EC" id="2.7.13.3"/>
    </reaction>
</comment>
<evidence type="ECO:0000313" key="20">
    <source>
        <dbReference type="Proteomes" id="UP001597308"/>
    </source>
</evidence>
<evidence type="ECO:0000259" key="17">
    <source>
        <dbReference type="PROSITE" id="PS50112"/>
    </source>
</evidence>
<sequence length="643" mass="70316">MARRIRDHDWSATPLGPVEGWPAPLKAALGICLNSSYPTAVYWGPELRLLYNDAWRPVADDRHPLALGRPAAEVWPDIWHVVGDQFAHVVATGKGFSTFDQMLPMRRGASVVETYWDYSITPIFDERGAIAGVFNQGVETTDRVQTTRAQKFLLGFGDLLRDGAGPDVDPDAVLASALEAIGGHLAAARVGYAEVDHSDSTCLVLGDWRGAGLESLAGRRYELDRYGEQARGELLSGRVVAVADVRTEERLGGGPAEAFGAIGVVANLLVPITREGRTFAFLFVNDDRPRRWTQREIETAQEAADRLQLALSEARATARLRESELRSAAIFGQAAVGMAEVSLDGRFLRTNDAMKRLLGRSAEELASATVEQVTHPDDRAESTRRMAEASATGQSFEFEKRYLRPDGSLVWAVTNVTRLVDERGRPSSFLAVAADISERREAERVRALLLAELNHRVRNNLATVQAIARQTRRTVRDPAAFEQVFDARLMALSSAHDLLTREAWSSASLDEIVRLVLAPYASERPDRIAISGAGVRLSPNAAVTMAMTLHELAANAARFGALSVSEGRVDAAWSIDRENEIVAVEWRETGGPAVSPPTRRGYGSRLIERGVAQELGGEARLDFAAEGVIFTFRTPFSEKVAPQ</sequence>
<evidence type="ECO:0000256" key="5">
    <source>
        <dbReference type="ARBA" id="ARBA00022553"/>
    </source>
</evidence>
<feature type="domain" description="PAC" evidence="18">
    <location>
        <begin position="396"/>
        <end position="448"/>
    </location>
</feature>
<dbReference type="NCBIfam" id="TIGR00229">
    <property type="entry name" value="sensory_box"/>
    <property type="match status" value="1"/>
</dbReference>
<dbReference type="GO" id="GO:0016301">
    <property type="term" value="F:kinase activity"/>
    <property type="evidence" value="ECO:0007669"/>
    <property type="project" value="UniProtKB-KW"/>
</dbReference>
<evidence type="ECO:0000256" key="15">
    <source>
        <dbReference type="ARBA" id="ARBA00023026"/>
    </source>
</evidence>
<protein>
    <recommendedName>
        <fullName evidence="3">Blue-light-activated histidine kinase</fullName>
        <ecNumber evidence="2">2.7.13.3</ecNumber>
    </recommendedName>
</protein>
<organism evidence="19 20">
    <name type="scientific">Methylopila henanensis</name>
    <dbReference type="NCBI Taxonomy" id="873516"/>
    <lineage>
        <taxon>Bacteria</taxon>
        <taxon>Pseudomonadati</taxon>
        <taxon>Pseudomonadota</taxon>
        <taxon>Alphaproteobacteria</taxon>
        <taxon>Hyphomicrobiales</taxon>
        <taxon>Methylopilaceae</taxon>
        <taxon>Methylopila</taxon>
    </lineage>
</organism>
<keyword evidence="13" id="KW-0067">ATP-binding</keyword>
<evidence type="ECO:0000256" key="7">
    <source>
        <dbReference type="ARBA" id="ARBA00022630"/>
    </source>
</evidence>
<evidence type="ECO:0000313" key="19">
    <source>
        <dbReference type="EMBL" id="MFD1704751.1"/>
    </source>
</evidence>
<dbReference type="SUPFAM" id="SSF55781">
    <property type="entry name" value="GAF domain-like"/>
    <property type="match status" value="1"/>
</dbReference>
<keyword evidence="9" id="KW-0808">Transferase</keyword>
<evidence type="ECO:0000259" key="18">
    <source>
        <dbReference type="PROSITE" id="PS50113"/>
    </source>
</evidence>
<keyword evidence="15" id="KW-0843">Virulence</keyword>
<keyword evidence="14" id="KW-0157">Chromophore</keyword>
<evidence type="ECO:0000256" key="2">
    <source>
        <dbReference type="ARBA" id="ARBA00012438"/>
    </source>
</evidence>
<dbReference type="EMBL" id="JBHUER010000011">
    <property type="protein sequence ID" value="MFD1704751.1"/>
    <property type="molecule type" value="Genomic_DNA"/>
</dbReference>
<evidence type="ECO:0000256" key="1">
    <source>
        <dbReference type="ARBA" id="ARBA00000085"/>
    </source>
</evidence>
<evidence type="ECO:0000256" key="8">
    <source>
        <dbReference type="ARBA" id="ARBA00022643"/>
    </source>
</evidence>
<dbReference type="SMART" id="SM00911">
    <property type="entry name" value="HWE_HK"/>
    <property type="match status" value="1"/>
</dbReference>
<reference evidence="20" key="1">
    <citation type="journal article" date="2019" name="Int. J. Syst. Evol. Microbiol.">
        <title>The Global Catalogue of Microorganisms (GCM) 10K type strain sequencing project: providing services to taxonomists for standard genome sequencing and annotation.</title>
        <authorList>
            <consortium name="The Broad Institute Genomics Platform"/>
            <consortium name="The Broad Institute Genome Sequencing Center for Infectious Disease"/>
            <person name="Wu L."/>
            <person name="Ma J."/>
        </authorList>
    </citation>
    <scope>NUCLEOTIDE SEQUENCE [LARGE SCALE GENOMIC DNA]</scope>
    <source>
        <strain evidence="20">KCTC 23707</strain>
    </source>
</reference>
<keyword evidence="7" id="KW-0285">Flavoprotein</keyword>
<dbReference type="InterPro" id="IPR011102">
    <property type="entry name" value="Sig_transdc_His_kinase_HWE"/>
</dbReference>
<dbReference type="InterPro" id="IPR001610">
    <property type="entry name" value="PAC"/>
</dbReference>
<comment type="caution">
    <text evidence="19">The sequence shown here is derived from an EMBL/GenBank/DDBJ whole genome shotgun (WGS) entry which is preliminary data.</text>
</comment>
<evidence type="ECO:0000256" key="11">
    <source>
        <dbReference type="ARBA" id="ARBA00022741"/>
    </source>
</evidence>
<dbReference type="Pfam" id="PF01590">
    <property type="entry name" value="GAF"/>
    <property type="match status" value="1"/>
</dbReference>
<dbReference type="InterPro" id="IPR036890">
    <property type="entry name" value="HATPase_C_sf"/>
</dbReference>
<dbReference type="SMART" id="SM00065">
    <property type="entry name" value="GAF"/>
    <property type="match status" value="1"/>
</dbReference>
<keyword evidence="6" id="KW-0716">Sensory transduction</keyword>
<keyword evidence="10" id="KW-0677">Repeat</keyword>
<keyword evidence="8" id="KW-0288">FMN</keyword>
<name>A0ABW4KCG4_9HYPH</name>
<dbReference type="PANTHER" id="PTHR41523:SF7">
    <property type="entry name" value="HISTIDINE KINASE"/>
    <property type="match status" value="1"/>
</dbReference>
<keyword evidence="16" id="KW-0675">Receptor</keyword>
<keyword evidence="5" id="KW-0597">Phosphoprotein</keyword>